<proteinExistence type="predicted"/>
<dbReference type="InterPro" id="IPR045055">
    <property type="entry name" value="DNA2/NAM7-like"/>
</dbReference>
<dbReference type="InterPro" id="IPR025103">
    <property type="entry name" value="DUF4011"/>
</dbReference>
<evidence type="ECO:0000259" key="4">
    <source>
        <dbReference type="Pfam" id="PF18741"/>
    </source>
</evidence>
<dbReference type="Pfam" id="PF11784">
    <property type="entry name" value="DUF3320"/>
    <property type="match status" value="1"/>
</dbReference>
<protein>
    <recommendedName>
        <fullName evidence="7">DUF3320 domain-containing protein</fullName>
    </recommendedName>
</protein>
<comment type="caution">
    <text evidence="5">The sequence shown here is derived from an EMBL/GenBank/DDBJ whole genome shotgun (WGS) entry which is preliminary data.</text>
</comment>
<name>A0ABN3LUM9_9ACTN</name>
<dbReference type="InterPro" id="IPR011335">
    <property type="entry name" value="Restrct_endonuc-II-like"/>
</dbReference>
<dbReference type="EMBL" id="BAAASR010000013">
    <property type="protein sequence ID" value="GAA2489754.1"/>
    <property type="molecule type" value="Genomic_DNA"/>
</dbReference>
<accession>A0ABN3LUM9</accession>
<dbReference type="CDD" id="cd18808">
    <property type="entry name" value="SF1_C_Upf1"/>
    <property type="match status" value="1"/>
</dbReference>
<dbReference type="Pfam" id="PF13195">
    <property type="entry name" value="DUF4011"/>
    <property type="match status" value="1"/>
</dbReference>
<feature type="domain" description="DUF3320" evidence="1">
    <location>
        <begin position="1496"/>
        <end position="1543"/>
    </location>
</feature>
<dbReference type="InterPro" id="IPR047187">
    <property type="entry name" value="SF1_C_Upf1"/>
</dbReference>
<dbReference type="InterPro" id="IPR041677">
    <property type="entry name" value="DNA2/NAM7_AAA_11"/>
</dbReference>
<feature type="domain" description="Restriction endonuclease type II-like" evidence="4">
    <location>
        <begin position="1304"/>
        <end position="1400"/>
    </location>
</feature>
<evidence type="ECO:0000313" key="6">
    <source>
        <dbReference type="Proteomes" id="UP001499942"/>
    </source>
</evidence>
<reference evidence="5 6" key="1">
    <citation type="journal article" date="2019" name="Int. J. Syst. Evol. Microbiol.">
        <title>The Global Catalogue of Microorganisms (GCM) 10K type strain sequencing project: providing services to taxonomists for standard genome sequencing and annotation.</title>
        <authorList>
            <consortium name="The Broad Institute Genomics Platform"/>
            <consortium name="The Broad Institute Genome Sequencing Center for Infectious Disease"/>
            <person name="Wu L."/>
            <person name="Ma J."/>
        </authorList>
    </citation>
    <scope>NUCLEOTIDE SEQUENCE [LARGE SCALE GENOMIC DNA]</scope>
    <source>
        <strain evidence="5 6">JCM 5062</strain>
    </source>
</reference>
<dbReference type="Pfam" id="PF13086">
    <property type="entry name" value="AAA_11"/>
    <property type="match status" value="1"/>
</dbReference>
<dbReference type="Gene3D" id="3.40.960.10">
    <property type="entry name" value="VSR Endonuclease"/>
    <property type="match status" value="1"/>
</dbReference>
<dbReference type="PANTHER" id="PTHR10887">
    <property type="entry name" value="DNA2/NAM7 HELICASE FAMILY"/>
    <property type="match status" value="1"/>
</dbReference>
<evidence type="ECO:0000259" key="1">
    <source>
        <dbReference type="Pfam" id="PF11784"/>
    </source>
</evidence>
<dbReference type="Proteomes" id="UP001499942">
    <property type="component" value="Unassembled WGS sequence"/>
</dbReference>
<dbReference type="SUPFAM" id="SSF52980">
    <property type="entry name" value="Restriction endonuclease-like"/>
    <property type="match status" value="1"/>
</dbReference>
<organism evidence="5 6">
    <name type="scientific">Streptomyces gobitricini</name>
    <dbReference type="NCBI Taxonomy" id="68211"/>
    <lineage>
        <taxon>Bacteria</taxon>
        <taxon>Bacillati</taxon>
        <taxon>Actinomycetota</taxon>
        <taxon>Actinomycetes</taxon>
        <taxon>Kitasatosporales</taxon>
        <taxon>Streptomycetaceae</taxon>
        <taxon>Streptomyces</taxon>
    </lineage>
</organism>
<dbReference type="InterPro" id="IPR041679">
    <property type="entry name" value="DNA2/NAM7-like_C"/>
</dbReference>
<sequence length="1660" mass="180627">MPAPFHTPHTPVGDPSLDRMKAVLEEWRKSLLDMGGRNRLLNFRHTRTATLEMVFPNADALLAGLGQGWDFAPVAEGPDDDAGADGAVAGGGSYRQAAGLITQKTTQVGLNSALYQLRGRSGQMFNDYGLWVLWLGVGMLNWCEEGAYESSAAPLVLIPVELRREESSRRYRLRPAEGQERTHNPALAVKMEHLGVDWSPVGDTDITDLPAVLSAARKVAAGLEGWSVDERVVLGLFASHRESMYQDLRQNEAQILAHPLVRAVALGPDAGLPDDVIGFDPPELDRIDEVQLPESTPMVLDADASQRQCIAAVLDQRSFVMSGPPGTGKSQTITNMIAALMHAGRSVLFVSEKAAALDVVRNRLRSVGLGDFVLALHSSATSKKAVATELARVLTTEARVTGAAQHELEQARQLRTELSAYAAAMNLPREPLQRTLHDVLGRLVQLDQDSLPQLPVSARNDTVVRSLSAGSLREAIDAARAISRAWRPAAQGAAFAWRGLVGGAAQTVVSEAAGALTALEASVSRRPFAASQDEPGSVRELRQLVRAVGEGLPHVPQAPADGQLPDDIDAELRQLADLFGMPRETSGPDAAFTLCALADLTSAEHRPPRAWFDSPGLAQAHAAADELRRAIAAEAEARAAAEDLFGDQVLGEAELHALAGRFSAEHRGLLSRFSAQFKADRAAAAALTVGGSWDKSVGARLDQAVAWRDAHAEVARLAERHSSLLGPYVPRTGQAVGALDAALANADRIAVLTRGTERPGDAAHQLAHDADQDRLAALLADNIRRALGDWCAVAAQRADRWEAAVGSLLVLFDQARSAQLSPSLLGSFDQAREVIDTLADDPRGPEEWRAYRDGLAVLARHGADDLVAVAAERGLDPRQLPDVVEQSLLRAWADGVLASDDRLRTTRADDLDARVADFKEADRRLIAAAGRTVIEACNTRRPRRFGSGGGAVITREAEKKTRHMPVRDLLGRTREVVQAIKPCFMMSPLTVSQMLPADFQFDVVIFDEASQVRPGDAINSVYRGRTLVVAGDEKQLPPTSFFDATVEDDSDEYAEDVPDSFESLLHACKAGAMRELPLRWHYRSRHENLITFSNRQFYKNSMITFPGAQEEGNDVGVAFFQADGVYDRGGRRDNHTEAEFVAQRVLHHFDTRPGLTLGVVALSQAQASAIDLAVQQARLSRPDLEDCFTEDRLDGFFVKNLESVQGDERDVMIMSVGYGPDEHGKLGLNFGPINKTGGWRRLNVAVTRARYRMEVVASFRGGSLPDSPNESVRHLKRYLEYAESGPSVLAQELGPADAEPDSPFEESVLEVLRGWGYEVQPQVGVAGYRIDLGLRHPALPGAYALGIECDGAMYHSSKAARDRDRLREQVLNGLGWRLYRIWGTDWYRGRTAAELRLREAVEQAIAQGPLARTAPVTLPRQAGPVDEPIDGPEPVHVAARTILDDGPRTLAVTPGPPTPSARLDVEYERVPVDTQVQRQWSAPYETKWISIASPHEIHTPEAKPALRKVLTGIIEAEGPIHVDLLVQRTREAWGLSKAGSRVRPAIVQVAQALVRSKVVSADGAFYDVAHRTTFTARRPGAGQTARKVLHIAPAERTLALWELAAECPGMSDEELMKQVCEFFGWRRLGPDIRATLTADIAELQRRHLLSGAPGRISVVR</sequence>
<dbReference type="Pfam" id="PF13087">
    <property type="entry name" value="AAA_12"/>
    <property type="match status" value="1"/>
</dbReference>
<evidence type="ECO:0000313" key="5">
    <source>
        <dbReference type="EMBL" id="GAA2489754.1"/>
    </source>
</evidence>
<gene>
    <name evidence="5" type="ORF">GCM10010393_21800</name>
</gene>
<evidence type="ECO:0008006" key="7">
    <source>
        <dbReference type="Google" id="ProtNLM"/>
    </source>
</evidence>
<dbReference type="InterPro" id="IPR049468">
    <property type="entry name" value="Restrct_endonuc-II-like_dom"/>
</dbReference>
<dbReference type="Gene3D" id="3.40.50.300">
    <property type="entry name" value="P-loop containing nucleotide triphosphate hydrolases"/>
    <property type="match status" value="3"/>
</dbReference>
<evidence type="ECO:0000259" key="2">
    <source>
        <dbReference type="Pfam" id="PF13086"/>
    </source>
</evidence>
<feature type="domain" description="DNA2/NAM7 helicase-like C-terminal" evidence="3">
    <location>
        <begin position="1068"/>
        <end position="1258"/>
    </location>
</feature>
<keyword evidence="6" id="KW-1185">Reference proteome</keyword>
<evidence type="ECO:0000259" key="3">
    <source>
        <dbReference type="Pfam" id="PF13087"/>
    </source>
</evidence>
<dbReference type="Pfam" id="PF18741">
    <property type="entry name" value="MTES_1575"/>
    <property type="match status" value="1"/>
</dbReference>
<dbReference type="InterPro" id="IPR021754">
    <property type="entry name" value="DUF3320"/>
</dbReference>
<dbReference type="InterPro" id="IPR027417">
    <property type="entry name" value="P-loop_NTPase"/>
</dbReference>
<feature type="domain" description="DNA2/NAM7 helicase helicase" evidence="2">
    <location>
        <begin position="303"/>
        <end position="413"/>
    </location>
</feature>
<dbReference type="SUPFAM" id="SSF52540">
    <property type="entry name" value="P-loop containing nucleoside triphosphate hydrolases"/>
    <property type="match status" value="1"/>
</dbReference>